<feature type="domain" description="SAM" evidence="3">
    <location>
        <begin position="265"/>
        <end position="343"/>
    </location>
</feature>
<evidence type="ECO:0000313" key="5">
    <source>
        <dbReference type="RefSeq" id="XP_011308500.1"/>
    </source>
</evidence>
<dbReference type="PANTHER" id="PTHR24157:SF3">
    <property type="entry name" value="ANKYRIN REPEAT, SAM AND BASIC LEUCINE ZIPPER DOMAIN-CONTAINING PROTEIN 1"/>
    <property type="match status" value="1"/>
</dbReference>
<organism evidence="4 5">
    <name type="scientific">Fopius arisanus</name>
    <dbReference type="NCBI Taxonomy" id="64838"/>
    <lineage>
        <taxon>Eukaryota</taxon>
        <taxon>Metazoa</taxon>
        <taxon>Ecdysozoa</taxon>
        <taxon>Arthropoda</taxon>
        <taxon>Hexapoda</taxon>
        <taxon>Insecta</taxon>
        <taxon>Pterygota</taxon>
        <taxon>Neoptera</taxon>
        <taxon>Endopterygota</taxon>
        <taxon>Hymenoptera</taxon>
        <taxon>Apocrita</taxon>
        <taxon>Ichneumonoidea</taxon>
        <taxon>Braconidae</taxon>
        <taxon>Opiinae</taxon>
        <taxon>Fopius</taxon>
    </lineage>
</organism>
<dbReference type="Gene3D" id="1.10.150.50">
    <property type="entry name" value="Transcription Factor, Ets-1"/>
    <property type="match status" value="1"/>
</dbReference>
<dbReference type="PROSITE" id="PS50297">
    <property type="entry name" value="ANK_REP_REGION"/>
    <property type="match status" value="1"/>
</dbReference>
<dbReference type="OrthoDB" id="439236at2759"/>
<dbReference type="GO" id="GO:0071546">
    <property type="term" value="C:pi-body"/>
    <property type="evidence" value="ECO:0007669"/>
    <property type="project" value="TreeGrafter"/>
</dbReference>
<dbReference type="Gene3D" id="1.25.40.20">
    <property type="entry name" value="Ankyrin repeat-containing domain"/>
    <property type="match status" value="2"/>
</dbReference>
<dbReference type="InterPro" id="IPR036770">
    <property type="entry name" value="Ankyrin_rpt-contain_sf"/>
</dbReference>
<evidence type="ECO:0000256" key="2">
    <source>
        <dbReference type="SAM" id="Phobius"/>
    </source>
</evidence>
<dbReference type="AlphaFoldDB" id="A0A9R1TFN5"/>
<keyword evidence="2" id="KW-1133">Transmembrane helix</keyword>
<dbReference type="Pfam" id="PF00023">
    <property type="entry name" value="Ank"/>
    <property type="match status" value="1"/>
</dbReference>
<keyword evidence="2" id="KW-0812">Transmembrane</keyword>
<dbReference type="SUPFAM" id="SSF48403">
    <property type="entry name" value="Ankyrin repeat"/>
    <property type="match status" value="1"/>
</dbReference>
<proteinExistence type="predicted"/>
<name>A0A9R1TFN5_9HYME</name>
<keyword evidence="4" id="KW-1185">Reference proteome</keyword>
<reference evidence="5" key="1">
    <citation type="submission" date="2025-08" db="UniProtKB">
        <authorList>
            <consortium name="RefSeq"/>
        </authorList>
    </citation>
    <scope>IDENTIFICATION</scope>
    <source>
        <strain evidence="5">USDA-PBARC FA_bdor</strain>
        <tissue evidence="5">Whole organism</tissue>
    </source>
</reference>
<keyword evidence="2" id="KW-0472">Membrane</keyword>
<accession>A0A9R1TFN5</accession>
<dbReference type="Proteomes" id="UP000694866">
    <property type="component" value="Unplaced"/>
</dbReference>
<keyword evidence="1" id="KW-0040">ANK repeat</keyword>
<dbReference type="GeneID" id="105269721"/>
<feature type="repeat" description="ANK" evidence="1">
    <location>
        <begin position="163"/>
        <end position="195"/>
    </location>
</feature>
<dbReference type="InterPro" id="IPR013761">
    <property type="entry name" value="SAM/pointed_sf"/>
</dbReference>
<dbReference type="Pfam" id="PF12796">
    <property type="entry name" value="Ank_2"/>
    <property type="match status" value="1"/>
</dbReference>
<dbReference type="PANTHER" id="PTHR24157">
    <property type="entry name" value="ANKYRIN REPEAT, SAM AND BASIC LEUCINE ZIPPER DOMAIN-CONTAINING PROTEIN 1"/>
    <property type="match status" value="1"/>
</dbReference>
<dbReference type="RefSeq" id="XP_011308500.1">
    <property type="nucleotide sequence ID" value="XM_011310198.1"/>
</dbReference>
<dbReference type="Pfam" id="PF00536">
    <property type="entry name" value="SAM_1"/>
    <property type="match status" value="1"/>
</dbReference>
<sequence>MSYRPAGMEDLSDGDFDDEDGFSLAENSPLKKKFIPQVHSKKVSGLENNKKKCQPSDYDLHLEVLTACMTGNLSPIDSFLDAGHDVNAFLSSGWTLLLYASNALLPDVIKHLLKRGANPNKHKDGYSPLMAVCDSPHGKPDESLECISILLEAKADPNAMNKDRRTALMFACKLGHPEVILKLLEQVENIDAVDNDGRSAIFDAVTANRPEIVKILISHKASVNLKDRRDLTIQEIASTKGFDHILEMLEFEEEEIENFCPVAHVSEWRDAFPGIKEADQRFVNVDVAAVLYALGLERYRPLFKGMQLKEFLQLTDRDLVRLGMDLQYHRKVFLNGLMQFHTRRWSHLSLGSITKTISHTLYDGITALGNVARQISVIGSSFHFITMNISQGGNANEALSEIQKREFKDELKQTEETLGSLRKDLNHMLNFAKKIQRESVVPAPPDYIGPDKKKRMATWPIILGVTVMAGFYLSKTGYSTKLWN</sequence>
<dbReference type="SUPFAM" id="SSF47769">
    <property type="entry name" value="SAM/Pointed domain"/>
    <property type="match status" value="1"/>
</dbReference>
<evidence type="ECO:0000313" key="4">
    <source>
        <dbReference type="Proteomes" id="UP000694866"/>
    </source>
</evidence>
<dbReference type="PROSITE" id="PS50088">
    <property type="entry name" value="ANK_REPEAT"/>
    <property type="match status" value="2"/>
</dbReference>
<dbReference type="PROSITE" id="PS50105">
    <property type="entry name" value="SAM_DOMAIN"/>
    <property type="match status" value="1"/>
</dbReference>
<dbReference type="InterPro" id="IPR001660">
    <property type="entry name" value="SAM"/>
</dbReference>
<feature type="repeat" description="ANK" evidence="1">
    <location>
        <begin position="196"/>
        <end position="228"/>
    </location>
</feature>
<protein>
    <submittedName>
        <fullName evidence="5">Ankyrin repeat, SAM and basic leucine zipper domain-containing protein 1 isoform X1</fullName>
    </submittedName>
</protein>
<gene>
    <name evidence="5" type="primary">LOC105269721</name>
</gene>
<dbReference type="KEGG" id="fas:105269721"/>
<evidence type="ECO:0000256" key="1">
    <source>
        <dbReference type="PROSITE-ProRule" id="PRU00023"/>
    </source>
</evidence>
<dbReference type="SMART" id="SM00248">
    <property type="entry name" value="ANK"/>
    <property type="match status" value="5"/>
</dbReference>
<evidence type="ECO:0000259" key="3">
    <source>
        <dbReference type="PROSITE" id="PS50105"/>
    </source>
</evidence>
<feature type="transmembrane region" description="Helical" evidence="2">
    <location>
        <begin position="456"/>
        <end position="474"/>
    </location>
</feature>
<dbReference type="InterPro" id="IPR002110">
    <property type="entry name" value="Ankyrin_rpt"/>
</dbReference>